<feature type="domain" description="Glycosyltransferase 2-like" evidence="1">
    <location>
        <begin position="191"/>
        <end position="303"/>
    </location>
</feature>
<dbReference type="PANTHER" id="PTHR43179">
    <property type="entry name" value="RHAMNOSYLTRANSFERASE WBBL"/>
    <property type="match status" value="1"/>
</dbReference>
<keyword evidence="3" id="KW-1185">Reference proteome</keyword>
<accession>A0A387FZK5</accession>
<organism evidence="2 3">
    <name type="scientific">Rhizobium jaguaris</name>
    <dbReference type="NCBI Taxonomy" id="1312183"/>
    <lineage>
        <taxon>Bacteria</taxon>
        <taxon>Pseudomonadati</taxon>
        <taxon>Pseudomonadota</taxon>
        <taxon>Alphaproteobacteria</taxon>
        <taxon>Hyphomicrobiales</taxon>
        <taxon>Rhizobiaceae</taxon>
        <taxon>Rhizobium/Agrobacterium group</taxon>
        <taxon>Rhizobium</taxon>
    </lineage>
</organism>
<protein>
    <submittedName>
        <fullName evidence="2">Glycosyltransferase</fullName>
    </submittedName>
</protein>
<dbReference type="SUPFAM" id="SSF53448">
    <property type="entry name" value="Nucleotide-diphospho-sugar transferases"/>
    <property type="match status" value="2"/>
</dbReference>
<dbReference type="RefSeq" id="WP_120706319.1">
    <property type="nucleotide sequence ID" value="NZ_CP032694.1"/>
</dbReference>
<sequence>MTLKILPNDDLEREISPGAHPNLWKSLGDDPAFEIRFAPVRRRLVVAHIAGTDEAIDPKFYVNRGRGFREKDAVTLSAGRRFIITADVGAVGTICSLRADPASFPTTFSFDVAAFSSVKSAEKHISALLDAHGPAERVDLGKLAQYWTKMPKLAFGKRSPSATIQYAEASYRLAADLAASPVSSTAGLWLSVVVPVYNAPSRYLDDLVRSFEAQNEEGTELILSDDGSTSPETLRWYETQRSKDNVRFVLNEKNGGIAAATNAGLLHAHGLWVALLDHDDVIAPHALKVVRHTLERNPNASFLYTDELVVDDTLKPTGLMLKPDYDPVLLTGVNYINHFSIYRRSRLREIGYLRTGYDGSQDYDLLLRYLEGLPGNAILHLPYPAYWWRRNGHTYSRKFMDAATANARRALVERFERQQQPVRVDGALTKTLHRVVFERPENSWPKISIIIPSKDSFDLISRVLKDIFERTDYANFEVLVVDNGSSDKSVLDLYEHYRKTHPQFSASITPEPFNFSRSINRGLSAAKGEHYLILNNDVEIIEPDWLKEMVACLAYEGTGIVGAKLLYPNDKIQHAGVIIGFGGLAGHWYMNKPRDFGGPMNRLHVRNSMTCVTGAVMLISGDCAEAIGTFDEDNFAVAYNDVDYCLRAYKAGFRIIWTPFACLYHHESVSRGSDKSGERKKRFEREKDNLRRLHATQTFDDRAINPAYSRDKSDPKILIATKLHIPSM</sequence>
<dbReference type="EMBL" id="CP032694">
    <property type="protein sequence ID" value="AYG61361.1"/>
    <property type="molecule type" value="Genomic_DNA"/>
</dbReference>
<dbReference type="Pfam" id="PF00535">
    <property type="entry name" value="Glycos_transf_2"/>
    <property type="match status" value="2"/>
</dbReference>
<dbReference type="Gene3D" id="3.90.550.10">
    <property type="entry name" value="Spore Coat Polysaccharide Biosynthesis Protein SpsA, Chain A"/>
    <property type="match status" value="2"/>
</dbReference>
<dbReference type="AlphaFoldDB" id="A0A387FZK5"/>
<feature type="domain" description="Glycosyltransferase 2-like" evidence="1">
    <location>
        <begin position="448"/>
        <end position="576"/>
    </location>
</feature>
<gene>
    <name evidence="2" type="ORF">CCGE525_08085</name>
</gene>
<reference evidence="2 3" key="1">
    <citation type="submission" date="2018-10" db="EMBL/GenBank/DDBJ databases">
        <title>Rhizobium etli, R. leguminosarum and a new Rhizobium genospecies from Phaseolus dumosus.</title>
        <authorList>
            <person name="Ramirez-Puebla S.T."/>
            <person name="Rogel-Hernandez M.A."/>
            <person name="Guerrero G."/>
            <person name="Ormeno-Orrillo E."/>
            <person name="Martinez-Romero J.C."/>
            <person name="Negrete-Yankelevich S."/>
            <person name="Martinez-Romero E."/>
        </authorList>
    </citation>
    <scope>NUCLEOTIDE SEQUENCE [LARGE SCALE GENOMIC DNA]</scope>
    <source>
        <strain evidence="2 3">CCGE525</strain>
    </source>
</reference>
<evidence type="ECO:0000313" key="3">
    <source>
        <dbReference type="Proteomes" id="UP000282195"/>
    </source>
</evidence>
<dbReference type="OrthoDB" id="9783791at2"/>
<name>A0A387FZK5_9HYPH</name>
<keyword evidence="2" id="KW-0808">Transferase</keyword>
<dbReference type="PANTHER" id="PTHR43179:SF7">
    <property type="entry name" value="RHAMNOSYLTRANSFERASE WBBL"/>
    <property type="match status" value="1"/>
</dbReference>
<evidence type="ECO:0000259" key="1">
    <source>
        <dbReference type="Pfam" id="PF00535"/>
    </source>
</evidence>
<dbReference type="CDD" id="cd04186">
    <property type="entry name" value="GT_2_like_c"/>
    <property type="match status" value="1"/>
</dbReference>
<evidence type="ECO:0000313" key="2">
    <source>
        <dbReference type="EMBL" id="AYG61361.1"/>
    </source>
</evidence>
<proteinExistence type="predicted"/>
<dbReference type="GO" id="GO:0016740">
    <property type="term" value="F:transferase activity"/>
    <property type="evidence" value="ECO:0007669"/>
    <property type="project" value="UniProtKB-KW"/>
</dbReference>
<dbReference type="InterPro" id="IPR001173">
    <property type="entry name" value="Glyco_trans_2-like"/>
</dbReference>
<dbReference type="InterPro" id="IPR029044">
    <property type="entry name" value="Nucleotide-diphossugar_trans"/>
</dbReference>
<dbReference type="KEGG" id="rjg:CCGE525_08085"/>
<dbReference type="Proteomes" id="UP000282195">
    <property type="component" value="Chromosome"/>
</dbReference>